<dbReference type="GO" id="GO:0031428">
    <property type="term" value="C:box C/D methylation guide snoRNP complex"/>
    <property type="evidence" value="ECO:0000318"/>
    <property type="project" value="GO_Central"/>
</dbReference>
<evidence type="ECO:0000313" key="2">
    <source>
        <dbReference type="Proteomes" id="UP000019116"/>
    </source>
</evidence>
<dbReference type="STRING" id="4565.A0A3B6EF20"/>
<name>A0A3B6EF20_WHEAT</name>
<proteinExistence type="predicted"/>
<dbReference type="EnsemblPlants" id="TraesCS3A02G142600.1">
    <property type="protein sequence ID" value="TraesCS3A02G142600.1"/>
    <property type="gene ID" value="TraesCS3A02G142600"/>
</dbReference>
<dbReference type="Gramene" id="TraesCLE_scaffold_002944_01G000200.1">
    <property type="protein sequence ID" value="TraesCLE_scaffold_002944_01G000200.1"/>
    <property type="gene ID" value="TraesCLE_scaffold_002944_01G000200"/>
</dbReference>
<reference evidence="1" key="1">
    <citation type="submission" date="2018-08" db="EMBL/GenBank/DDBJ databases">
        <authorList>
            <person name="Rossello M."/>
        </authorList>
    </citation>
    <scope>NUCLEOTIDE SEQUENCE [LARGE SCALE GENOMIC DNA]</scope>
    <source>
        <strain evidence="1">cv. Chinese Spring</strain>
    </source>
</reference>
<organism evidence="1">
    <name type="scientific">Triticum aestivum</name>
    <name type="common">Wheat</name>
    <dbReference type="NCBI Taxonomy" id="4565"/>
    <lineage>
        <taxon>Eukaryota</taxon>
        <taxon>Viridiplantae</taxon>
        <taxon>Streptophyta</taxon>
        <taxon>Embryophyta</taxon>
        <taxon>Tracheophyta</taxon>
        <taxon>Spermatophyta</taxon>
        <taxon>Magnoliopsida</taxon>
        <taxon>Liliopsida</taxon>
        <taxon>Poales</taxon>
        <taxon>Poaceae</taxon>
        <taxon>BOP clade</taxon>
        <taxon>Pooideae</taxon>
        <taxon>Triticodae</taxon>
        <taxon>Triticeae</taxon>
        <taxon>Triticinae</taxon>
        <taxon>Triticum</taxon>
    </lineage>
</organism>
<reference evidence="1" key="2">
    <citation type="submission" date="2018-10" db="UniProtKB">
        <authorList>
            <consortium name="EnsemblPlants"/>
        </authorList>
    </citation>
    <scope>IDENTIFICATION</scope>
</reference>
<dbReference type="GO" id="GO:0030515">
    <property type="term" value="F:snoRNA binding"/>
    <property type="evidence" value="ECO:0000318"/>
    <property type="project" value="GO_Central"/>
</dbReference>
<dbReference type="GO" id="GO:0032040">
    <property type="term" value="C:small-subunit processome"/>
    <property type="evidence" value="ECO:0000318"/>
    <property type="project" value="GO_Central"/>
</dbReference>
<dbReference type="PANTHER" id="PTHR10894">
    <property type="entry name" value="NUCLEOLAR PROTEIN 5 NUCLEOLAR PROTEIN NOP5 NOP58"/>
    <property type="match status" value="1"/>
</dbReference>
<evidence type="ECO:0000313" key="1">
    <source>
        <dbReference type="EnsemblPlants" id="TraesCS3A02G142600.1"/>
    </source>
</evidence>
<dbReference type="Gramene" id="TraesCS3A02G142600.1">
    <property type="protein sequence ID" value="TraesCS3A02G142600.1"/>
    <property type="gene ID" value="TraesCS3A02G142600"/>
</dbReference>
<dbReference type="InterPro" id="IPR045056">
    <property type="entry name" value="Nop56/Nop58"/>
</dbReference>
<dbReference type="OMA" id="NDFVWIC"/>
<accession>A0A3B6EF20</accession>
<dbReference type="Proteomes" id="UP000019116">
    <property type="component" value="Chromosome 3A"/>
</dbReference>
<dbReference type="AlphaFoldDB" id="A0A3B6EF20"/>
<dbReference type="PANTHER" id="PTHR10894:SF24">
    <property type="entry name" value="OS02G0511800 PROTEIN"/>
    <property type="match status" value="1"/>
</dbReference>
<dbReference type="Gramene" id="TraesWEE_scaffold_003112_01G000200.1">
    <property type="protein sequence ID" value="TraesWEE_scaffold_003112_01G000200.1"/>
    <property type="gene ID" value="TraesWEE_scaffold_003112_01G000200"/>
</dbReference>
<keyword evidence="2" id="KW-1185">Reference proteome</keyword>
<sequence>MMLLLFETPSGFAIFSFRASVIEEPNALEKIWTHFILNGTAKSKITCVCDPTVMELMWGIQIRMPSLVPKETSGPTEDDHLPMSQGLRKVLRDYGCDYVNPEMLDQPILLTACALFECDSLEDEKSEELSHLAKLIKVVSGINTEGWDSLKIATALKKIWCPEEAANSCEIISEGDVSRLVNDADKYKVKLEKDACLELSREIMKSRGVRASKEKVLQKYAEQAKKAYEAQKLINH</sequence>
<dbReference type="Gramene" id="TraesCAD_scaffold_005011_01G000100.1">
    <property type="protein sequence ID" value="TraesCAD_scaffold_005011_01G000100.1"/>
    <property type="gene ID" value="TraesCAD_scaffold_005011_01G000100"/>
</dbReference>
<evidence type="ECO:0008006" key="3">
    <source>
        <dbReference type="Google" id="ProtNLM"/>
    </source>
</evidence>
<protein>
    <recommendedName>
        <fullName evidence="3">Nucleolar protein 58/56 N-terminal domain-containing protein</fullName>
    </recommendedName>
</protein>